<evidence type="ECO:0000313" key="3">
    <source>
        <dbReference type="Proteomes" id="UP000193920"/>
    </source>
</evidence>
<evidence type="ECO:0000313" key="2">
    <source>
        <dbReference type="EMBL" id="ORY41483.1"/>
    </source>
</evidence>
<sequence>MSYTLNNSAISFQLPSPPSSPNKEFDNSIKVEKFIYEGVEINNEIVPYPYVIQKLHSIGNRVINKKTKDAIPLRVYETGKDCYEDFWVHPMFLSLQSFQFFKLFEEIQNEKEEGIIEIEIPSLKSFAIVLYLLYTGNISKVLEIGKMDESICKGIIENIQCLEIDMSLF</sequence>
<organism evidence="2 3">
    <name type="scientific">Neocallimastix californiae</name>
    <dbReference type="NCBI Taxonomy" id="1754190"/>
    <lineage>
        <taxon>Eukaryota</taxon>
        <taxon>Fungi</taxon>
        <taxon>Fungi incertae sedis</taxon>
        <taxon>Chytridiomycota</taxon>
        <taxon>Chytridiomycota incertae sedis</taxon>
        <taxon>Neocallimastigomycetes</taxon>
        <taxon>Neocallimastigales</taxon>
        <taxon>Neocallimastigaceae</taxon>
        <taxon>Neocallimastix</taxon>
    </lineage>
</organism>
<evidence type="ECO:0000259" key="1">
    <source>
        <dbReference type="PROSITE" id="PS50097"/>
    </source>
</evidence>
<dbReference type="InterPro" id="IPR000210">
    <property type="entry name" value="BTB/POZ_dom"/>
</dbReference>
<dbReference type="InterPro" id="IPR011333">
    <property type="entry name" value="SKP1/BTB/POZ_sf"/>
</dbReference>
<keyword evidence="3" id="KW-1185">Reference proteome</keyword>
<dbReference type="Proteomes" id="UP000193920">
    <property type="component" value="Unassembled WGS sequence"/>
</dbReference>
<dbReference type="PROSITE" id="PS50097">
    <property type="entry name" value="BTB"/>
    <property type="match status" value="1"/>
</dbReference>
<protein>
    <recommendedName>
        <fullName evidence="1">BTB domain-containing protein</fullName>
    </recommendedName>
</protein>
<comment type="caution">
    <text evidence="2">The sequence shown here is derived from an EMBL/GenBank/DDBJ whole genome shotgun (WGS) entry which is preliminary data.</text>
</comment>
<proteinExistence type="predicted"/>
<dbReference type="Gene3D" id="3.30.710.10">
    <property type="entry name" value="Potassium Channel Kv1.1, Chain A"/>
    <property type="match status" value="1"/>
</dbReference>
<gene>
    <name evidence="2" type="ORF">LY90DRAFT_672029</name>
</gene>
<feature type="domain" description="BTB" evidence="1">
    <location>
        <begin position="69"/>
        <end position="139"/>
    </location>
</feature>
<dbReference type="AlphaFoldDB" id="A0A1Y2C356"/>
<name>A0A1Y2C356_9FUNG</name>
<accession>A0A1Y2C356</accession>
<reference evidence="2 3" key="1">
    <citation type="submission" date="2016-08" db="EMBL/GenBank/DDBJ databases">
        <title>A Parts List for Fungal Cellulosomes Revealed by Comparative Genomics.</title>
        <authorList>
            <consortium name="DOE Joint Genome Institute"/>
            <person name="Haitjema C.H."/>
            <person name="Gilmore S.P."/>
            <person name="Henske J.K."/>
            <person name="Solomon K.V."/>
            <person name="De Groot R."/>
            <person name="Kuo A."/>
            <person name="Mondo S.J."/>
            <person name="Salamov A.A."/>
            <person name="Labutti K."/>
            <person name="Zhao Z."/>
            <person name="Chiniquy J."/>
            <person name="Barry K."/>
            <person name="Brewer H.M."/>
            <person name="Purvine S.O."/>
            <person name="Wright A.T."/>
            <person name="Boxma B."/>
            <person name="Van Alen T."/>
            <person name="Hackstein J.H."/>
            <person name="Baker S.E."/>
            <person name="Grigoriev I.V."/>
            <person name="O'Malley M.A."/>
        </authorList>
    </citation>
    <scope>NUCLEOTIDE SEQUENCE [LARGE SCALE GENOMIC DNA]</scope>
    <source>
        <strain evidence="2 3">G1</strain>
    </source>
</reference>
<dbReference type="Pfam" id="PF00651">
    <property type="entry name" value="BTB"/>
    <property type="match status" value="1"/>
</dbReference>
<dbReference type="EMBL" id="MCOG01000123">
    <property type="protein sequence ID" value="ORY41483.1"/>
    <property type="molecule type" value="Genomic_DNA"/>
</dbReference>